<evidence type="ECO:0000256" key="2">
    <source>
        <dbReference type="ARBA" id="ARBA00006442"/>
    </source>
</evidence>
<dbReference type="STRING" id="639282.DEFDS_0241"/>
<gene>
    <name evidence="6" type="ordered locus">DEFDS_0241</name>
</gene>
<feature type="domain" description="FAD/NAD(P)-binding" evidence="5">
    <location>
        <begin position="4"/>
        <end position="297"/>
    </location>
</feature>
<dbReference type="Gene3D" id="3.50.50.60">
    <property type="entry name" value="FAD/NAD(P)-binding domain"/>
    <property type="match status" value="2"/>
</dbReference>
<reference evidence="6 7" key="1">
    <citation type="journal article" date="2010" name="DNA Res.">
        <title>Bacterial lifestyle in a deep-sea hydrothermal vent chimney revealed by the genome sequence of the thermophilic bacterium Deferribacter desulfuricans SSM1.</title>
        <authorList>
            <person name="Takaki Y."/>
            <person name="Shimamura S."/>
            <person name="Nakagawa S."/>
            <person name="Fukuhara Y."/>
            <person name="Horikawa H."/>
            <person name="Ankai A."/>
            <person name="Harada T."/>
            <person name="Hosoyama A."/>
            <person name="Oguchi A."/>
            <person name="Fukui S."/>
            <person name="Fujita N."/>
            <person name="Takami H."/>
            <person name="Takai K."/>
        </authorList>
    </citation>
    <scope>NUCLEOTIDE SEQUENCE [LARGE SCALE GENOMIC DNA]</scope>
    <source>
        <strain evidence="7">DSM 14783 / JCM 11476 / NBRC 101012 / SSM1</strain>
    </source>
</reference>
<organism evidence="6 7">
    <name type="scientific">Deferribacter desulfuricans (strain DSM 14783 / JCM 11476 / NBRC 101012 / SSM1)</name>
    <dbReference type="NCBI Taxonomy" id="639282"/>
    <lineage>
        <taxon>Bacteria</taxon>
        <taxon>Pseudomonadati</taxon>
        <taxon>Deferribacterota</taxon>
        <taxon>Deferribacteres</taxon>
        <taxon>Deferribacterales</taxon>
        <taxon>Deferribacteraceae</taxon>
        <taxon>Deferribacter</taxon>
    </lineage>
</organism>
<protein>
    <submittedName>
        <fullName evidence="6">FAD-dependent pyridine nucleotide-disulphide oxidoreductase family protein</fullName>
    </submittedName>
</protein>
<keyword evidence="3" id="KW-0285">Flavoprotein</keyword>
<dbReference type="InterPro" id="IPR036188">
    <property type="entry name" value="FAD/NAD-bd_sf"/>
</dbReference>
<dbReference type="RefSeq" id="WP_013007000.1">
    <property type="nucleotide sequence ID" value="NC_013939.1"/>
</dbReference>
<dbReference type="EMBL" id="AP011529">
    <property type="protein sequence ID" value="BAI79752.1"/>
    <property type="molecule type" value="Genomic_DNA"/>
</dbReference>
<dbReference type="KEGG" id="ddf:DEFDS_0241"/>
<comment type="similarity">
    <text evidence="2">Belongs to the FAD-dependent oxidoreductase family.</text>
</comment>
<dbReference type="PRINTS" id="PR00368">
    <property type="entry name" value="FADPNR"/>
</dbReference>
<keyword evidence="4" id="KW-0274">FAD</keyword>
<evidence type="ECO:0000256" key="4">
    <source>
        <dbReference type="ARBA" id="ARBA00022827"/>
    </source>
</evidence>
<dbReference type="AlphaFoldDB" id="D3PAX9"/>
<dbReference type="InterPro" id="IPR016156">
    <property type="entry name" value="FAD/NAD-linked_Rdtase_dimer_sf"/>
</dbReference>
<comment type="cofactor">
    <cofactor evidence="1">
        <name>FAD</name>
        <dbReference type="ChEBI" id="CHEBI:57692"/>
    </cofactor>
</comment>
<dbReference type="PANTHER" id="PTHR43429:SF3">
    <property type="entry name" value="NITRITE REDUCTASE [NAD(P)H]"/>
    <property type="match status" value="1"/>
</dbReference>
<name>D3PAX9_DEFDS</name>
<evidence type="ECO:0000256" key="1">
    <source>
        <dbReference type="ARBA" id="ARBA00001974"/>
    </source>
</evidence>
<dbReference type="eggNOG" id="COG1251">
    <property type="taxonomic scope" value="Bacteria"/>
</dbReference>
<evidence type="ECO:0000313" key="6">
    <source>
        <dbReference type="EMBL" id="BAI79752.1"/>
    </source>
</evidence>
<evidence type="ECO:0000256" key="3">
    <source>
        <dbReference type="ARBA" id="ARBA00022630"/>
    </source>
</evidence>
<dbReference type="GO" id="GO:0016491">
    <property type="term" value="F:oxidoreductase activity"/>
    <property type="evidence" value="ECO:0007669"/>
    <property type="project" value="InterPro"/>
</dbReference>
<keyword evidence="7" id="KW-1185">Reference proteome</keyword>
<dbReference type="Proteomes" id="UP000001520">
    <property type="component" value="Chromosome"/>
</dbReference>
<dbReference type="InterPro" id="IPR023753">
    <property type="entry name" value="FAD/NAD-binding_dom"/>
</dbReference>
<dbReference type="SUPFAM" id="SSF51905">
    <property type="entry name" value="FAD/NAD(P)-binding domain"/>
    <property type="match status" value="1"/>
</dbReference>
<dbReference type="OrthoDB" id="9768666at2"/>
<proteinExistence type="inferred from homology"/>
<evidence type="ECO:0000313" key="7">
    <source>
        <dbReference type="Proteomes" id="UP000001520"/>
    </source>
</evidence>
<accession>D3PAX9</accession>
<dbReference type="PANTHER" id="PTHR43429">
    <property type="entry name" value="PYRIDINE NUCLEOTIDE-DISULFIDE OXIDOREDUCTASE DOMAIN-CONTAINING"/>
    <property type="match status" value="1"/>
</dbReference>
<dbReference type="Pfam" id="PF07992">
    <property type="entry name" value="Pyr_redox_2"/>
    <property type="match status" value="1"/>
</dbReference>
<dbReference type="InterPro" id="IPR050260">
    <property type="entry name" value="FAD-bd_OxRdtase"/>
</dbReference>
<dbReference type="HOGENOM" id="CLU_003291_4_4_0"/>
<evidence type="ECO:0000259" key="5">
    <source>
        <dbReference type="Pfam" id="PF07992"/>
    </source>
</evidence>
<sequence>MKHYDIVALGNSAASLSFVTTLRKFNNDKSILMVDRENLPAYSRVLTPYYVANKTDRDGIFIVNSEFYKSKGIDTIFGKTVVSVDFDKRYVHLDDGEIINYKYLFIGLGAEATKIGLESDRVLNLRHLNDADKLHELYKTAKSVVGFGAGLVTIPLLSHLKDDVEKYLVISSDRVFSRVVDKDAASIIEDTMKNKGVKIYKKDNIKSIKTNKENISVELESGNSLVADFAIIGKGVTQNTHIFKDSSLNINWGILVNEYCQTNIENVYAGGDIAEDLDFITKEYTTQGNWITAVEHGEIAAKHILGIKEKYDGSIKNNTTEVFGVEVAVVGYFKDDVKTVTFYDQSRRYFRKLFLDENGVIIGCTMVGESNDAGIYYGLIKRRVKFDSFYKPNKFYTFPKILYATNFIS</sequence>
<dbReference type="Gene3D" id="3.30.390.30">
    <property type="match status" value="1"/>
</dbReference>